<dbReference type="GO" id="GO:0030866">
    <property type="term" value="P:cortical actin cytoskeleton organization"/>
    <property type="evidence" value="ECO:0007669"/>
    <property type="project" value="TreeGrafter"/>
</dbReference>
<accession>A0A9W6XG02</accession>
<dbReference type="Pfam" id="PF09735">
    <property type="entry name" value="Nckap1"/>
    <property type="match status" value="2"/>
</dbReference>
<dbReference type="GO" id="GO:0030031">
    <property type="term" value="P:cell projection assembly"/>
    <property type="evidence" value="ECO:0007669"/>
    <property type="project" value="TreeGrafter"/>
</dbReference>
<evidence type="ECO:0000256" key="2">
    <source>
        <dbReference type="SAM" id="MobiDB-lite"/>
    </source>
</evidence>
<dbReference type="GO" id="GO:0031209">
    <property type="term" value="C:SCAR complex"/>
    <property type="evidence" value="ECO:0007669"/>
    <property type="project" value="TreeGrafter"/>
</dbReference>
<feature type="compositionally biased region" description="Polar residues" evidence="2">
    <location>
        <begin position="1240"/>
        <end position="1252"/>
    </location>
</feature>
<protein>
    <submittedName>
        <fullName evidence="3">Unnamed protein product</fullName>
    </submittedName>
</protein>
<dbReference type="PANTHER" id="PTHR12093">
    <property type="entry name" value="NCK-ASSOCIATED PROTEIN 1"/>
    <property type="match status" value="1"/>
</dbReference>
<comment type="similarity">
    <text evidence="1">Belongs to the HEM-1/HEM-2 family.</text>
</comment>
<dbReference type="GO" id="GO:0016477">
    <property type="term" value="P:cell migration"/>
    <property type="evidence" value="ECO:0007669"/>
    <property type="project" value="TreeGrafter"/>
</dbReference>
<name>A0A9W6XG02_9STRA</name>
<feature type="region of interest" description="Disordered" evidence="2">
    <location>
        <begin position="60"/>
        <end position="83"/>
    </location>
</feature>
<dbReference type="EMBL" id="BSXT01001034">
    <property type="protein sequence ID" value="GMF37694.1"/>
    <property type="molecule type" value="Genomic_DNA"/>
</dbReference>
<dbReference type="PANTHER" id="PTHR12093:SF10">
    <property type="entry name" value="MEMBRANE-ASSOCIATED PROTEIN HEM"/>
    <property type="match status" value="1"/>
</dbReference>
<evidence type="ECO:0000313" key="3">
    <source>
        <dbReference type="EMBL" id="GMF37694.1"/>
    </source>
</evidence>
<reference evidence="3" key="1">
    <citation type="submission" date="2023-04" db="EMBL/GenBank/DDBJ databases">
        <title>Phytophthora fragariaefolia NBRC 109709.</title>
        <authorList>
            <person name="Ichikawa N."/>
            <person name="Sato H."/>
            <person name="Tonouchi N."/>
        </authorList>
    </citation>
    <scope>NUCLEOTIDE SEQUENCE</scope>
    <source>
        <strain evidence="3">NBRC 109709</strain>
    </source>
</reference>
<evidence type="ECO:0000313" key="4">
    <source>
        <dbReference type="Proteomes" id="UP001165121"/>
    </source>
</evidence>
<keyword evidence="4" id="KW-1185">Reference proteome</keyword>
<sequence length="1305" mass="144014">MVSTLLDELPCLIDEADELMARLSSDMTLFKSNGKGTVFASTASDENASTNQDVIVHYSREDFKQPPSPRHSSASTQSYGRARSTADIRQTLETIDIEAILKFFARQFLTMQSMTFEKMNSNLPAGNTERNALYAIATSVYHLMKRLHHWQQAVWESLARFFADNSSSESSLLTFDSHPQLTRLVLATVCKYIKVNLLWTSFSVIPGLLSLYSFLHHVQTTGESATTQYSPLESTDHRVREFVLHFGTAPLLAIQHDFQAQVADKGSSLAALALSCFERYEACHDLAKLRHQGAFDLEALVSGIYASHSSLPDLLNAADIADWVICVVLCVPHQLQRVDEKNPLSLRSMPASPTSPSSPSSPANSSSFLQLWDFMELIARDRLVFTLHRNHVVNLHNLLYHQVTSSLSTSALTTGTTSTSITSFGSNRPSALMKKAMTALSKHALRNSGVNHRQRRELATWLLQNCLQLMKHNPGLIAPSFPLLLAALSIARDEIEWLLCHGVYHSSCKAPLLPGHVKAKHLQRVLLSFSGAERELVELSALSHALRGIISEHTHLLGEYYQTFLMEGDADGIAYTIEELFAAIEPSPSTATIQPLLEGFLDKRRYQVNNSSSTRVTWVREWRQANAHLIIAMQVPLLDILRSRMECAVRHTQYICVHSQLLEHAANFSKCWWFRDIVFENCFDQTVTTSPSSSIGLLDILSSIAAGSYILDELVDTEEAAQYSERMLHMMDRMRASLVLQVEIGLEATVKRNVSLQRDEVDESTEEKPEVVEVKIATSRKLPSFSRVQSSQVYRPSNAELRLASPTAVTSSVLTRNNESVIANNNATPVGRKRETFVDVDRYLELIYALLDHIAQHPYGRILKSAIVDRIRACFIRFLRDFVVFSTGIIDAAALQCSMKSACEQIQCFLSVAQVLFGGANCGSGGDDKVSLGEAVQVVLTKALEAECDALASVLPQDKRLLEWTIETPRVAQTELQAWPLVDRIAWLFISLVTRRCHPSLSLSVALPPVLASVRKKCFVLTPALSGEVDPRDYTDNDALEHLVELVGSGGVESICLTVSNLVVAQTLKLRSSIEAEHAVLAFMDMALSNGTSTDVMLASAQVRTLDDIATQLIQIGIAVFLLQLLHDHSSDAMKGAWETRIAPRILRELQQDPDRRATWSRLLPVACCSAFHTSVWKRTTYLPSLAATDTNAHMMGLAIARLLPPPHNSPSVHRCAVTALKRASACTTQSSSGGSSRSKLQLQVDTSSSESPAQPLLEAIQLMVTTAASGAGESMNPQGSALGELELVIERLLPRAVLTMNSAA</sequence>
<dbReference type="Proteomes" id="UP001165121">
    <property type="component" value="Unassembled WGS sequence"/>
</dbReference>
<feature type="region of interest" description="Disordered" evidence="2">
    <location>
        <begin position="1228"/>
        <end position="1252"/>
    </location>
</feature>
<dbReference type="InterPro" id="IPR019137">
    <property type="entry name" value="Nck-associated_protein-1"/>
</dbReference>
<dbReference type="OrthoDB" id="548214at2759"/>
<dbReference type="GO" id="GO:0000902">
    <property type="term" value="P:cell morphogenesis"/>
    <property type="evidence" value="ECO:0007669"/>
    <property type="project" value="TreeGrafter"/>
</dbReference>
<organism evidence="3 4">
    <name type="scientific">Phytophthora fragariaefolia</name>
    <dbReference type="NCBI Taxonomy" id="1490495"/>
    <lineage>
        <taxon>Eukaryota</taxon>
        <taxon>Sar</taxon>
        <taxon>Stramenopiles</taxon>
        <taxon>Oomycota</taxon>
        <taxon>Peronosporomycetes</taxon>
        <taxon>Peronosporales</taxon>
        <taxon>Peronosporaceae</taxon>
        <taxon>Phytophthora</taxon>
    </lineage>
</organism>
<feature type="compositionally biased region" description="Polar residues" evidence="2">
    <location>
        <begin position="70"/>
        <end position="79"/>
    </location>
</feature>
<gene>
    <name evidence="3" type="ORF">Pfra01_001063400</name>
</gene>
<proteinExistence type="inferred from homology"/>
<comment type="caution">
    <text evidence="3">The sequence shown here is derived from an EMBL/GenBank/DDBJ whole genome shotgun (WGS) entry which is preliminary data.</text>
</comment>
<evidence type="ECO:0000256" key="1">
    <source>
        <dbReference type="ARBA" id="ARBA00037947"/>
    </source>
</evidence>